<organism evidence="3 4">
    <name type="scientific">Azotobacter chroococcum NCIMB 8003</name>
    <dbReference type="NCBI Taxonomy" id="1328314"/>
    <lineage>
        <taxon>Bacteria</taxon>
        <taxon>Pseudomonadati</taxon>
        <taxon>Pseudomonadota</taxon>
        <taxon>Gammaproteobacteria</taxon>
        <taxon>Pseudomonadales</taxon>
        <taxon>Pseudomonadaceae</taxon>
        <taxon>Azotobacter</taxon>
    </lineage>
</organism>
<dbReference type="SUPFAM" id="SSF46955">
    <property type="entry name" value="Putative DNA-binding domain"/>
    <property type="match status" value="1"/>
</dbReference>
<dbReference type="Pfam" id="PF13411">
    <property type="entry name" value="MerR_1"/>
    <property type="match status" value="1"/>
</dbReference>
<dbReference type="PROSITE" id="PS50937">
    <property type="entry name" value="HTH_MERR_2"/>
    <property type="match status" value="1"/>
</dbReference>
<dbReference type="EMBL" id="CP010415">
    <property type="protein sequence ID" value="AJE21431.1"/>
    <property type="molecule type" value="Genomic_DNA"/>
</dbReference>
<name>A0A0C4WM89_9GAMM</name>
<proteinExistence type="predicted"/>
<dbReference type="AlphaFoldDB" id="A0A0C4WM89"/>
<dbReference type="InterPro" id="IPR000551">
    <property type="entry name" value="MerR-type_HTH_dom"/>
</dbReference>
<dbReference type="KEGG" id="acx:Achr_19760"/>
<reference evidence="3 4" key="1">
    <citation type="journal article" date="2015" name="PLoS ONE">
        <title>Azotobacter Genomes: The Genome of Azotobacter chroococcum NCIMB 8003 (ATCC 4412).</title>
        <authorList>
            <person name="Robson R.L."/>
            <person name="Jones R."/>
            <person name="Robson R.M."/>
            <person name="Schwartz A."/>
            <person name="Richardson T.H."/>
        </authorList>
    </citation>
    <scope>NUCLEOTIDE SEQUENCE [LARGE SCALE GENOMIC DNA]</scope>
    <source>
        <strain evidence="3 4">NCIMB 8003</strain>
    </source>
</reference>
<dbReference type="HOGENOM" id="CLU_060077_2_0_6"/>
<dbReference type="Gene3D" id="1.10.1660.10">
    <property type="match status" value="1"/>
</dbReference>
<evidence type="ECO:0000259" key="2">
    <source>
        <dbReference type="PROSITE" id="PS50937"/>
    </source>
</evidence>
<dbReference type="GO" id="GO:0003677">
    <property type="term" value="F:DNA binding"/>
    <property type="evidence" value="ECO:0007669"/>
    <property type="project" value="UniProtKB-KW"/>
</dbReference>
<sequence>MRIGELARATGVDTETIRYYEKAGLLPAPARGSNGYRIYGTEHLERLAFVRHCRALDIPLAEIRRLLEFLLHPETDCTDVDRLIETQLERVRARLASLQALERQLSALRGRCATGRLAGDCGILRELLAAAQEEVRPERP</sequence>
<feature type="domain" description="HTH merR-type" evidence="2">
    <location>
        <begin position="1"/>
        <end position="69"/>
    </location>
</feature>
<dbReference type="CDD" id="cd04784">
    <property type="entry name" value="HTH_CadR-PbrR"/>
    <property type="match status" value="1"/>
</dbReference>
<dbReference type="PRINTS" id="PR00040">
    <property type="entry name" value="HTHMERR"/>
</dbReference>
<evidence type="ECO:0000256" key="1">
    <source>
        <dbReference type="ARBA" id="ARBA00023125"/>
    </source>
</evidence>
<keyword evidence="4" id="KW-1185">Reference proteome</keyword>
<dbReference type="RefSeq" id="WP_039803961.1">
    <property type="nucleotide sequence ID" value="NZ_CP010415.1"/>
</dbReference>
<dbReference type="Proteomes" id="UP000068210">
    <property type="component" value="Chromosome"/>
</dbReference>
<dbReference type="SMART" id="SM00422">
    <property type="entry name" value="HTH_MERR"/>
    <property type="match status" value="1"/>
</dbReference>
<dbReference type="GO" id="GO:0046872">
    <property type="term" value="F:metal ion binding"/>
    <property type="evidence" value="ECO:0007669"/>
    <property type="project" value="InterPro"/>
</dbReference>
<keyword evidence="1" id="KW-0238">DNA-binding</keyword>
<dbReference type="PANTHER" id="PTHR30204:SF92">
    <property type="entry name" value="HTH-TYPE TRANSCRIPTIONAL REGULATOR ZNTR"/>
    <property type="match status" value="1"/>
</dbReference>
<dbReference type="STRING" id="1328314.Achr_19760"/>
<dbReference type="GO" id="GO:0003700">
    <property type="term" value="F:DNA-binding transcription factor activity"/>
    <property type="evidence" value="ECO:0007669"/>
    <property type="project" value="InterPro"/>
</dbReference>
<dbReference type="NCBIfam" id="TIGR02047">
    <property type="entry name" value="CadR-PbrR"/>
    <property type="match status" value="1"/>
</dbReference>
<dbReference type="InterPro" id="IPR047057">
    <property type="entry name" value="MerR_fam"/>
</dbReference>
<evidence type="ECO:0000313" key="3">
    <source>
        <dbReference type="EMBL" id="AJE21431.1"/>
    </source>
</evidence>
<dbReference type="PANTHER" id="PTHR30204">
    <property type="entry name" value="REDOX-CYCLING DRUG-SENSING TRANSCRIPTIONAL ACTIVATOR SOXR"/>
    <property type="match status" value="1"/>
</dbReference>
<gene>
    <name evidence="3" type="ORF">Achr_19760</name>
</gene>
<evidence type="ECO:0000313" key="4">
    <source>
        <dbReference type="Proteomes" id="UP000068210"/>
    </source>
</evidence>
<dbReference type="GO" id="GO:0045893">
    <property type="term" value="P:positive regulation of DNA-templated transcription"/>
    <property type="evidence" value="ECO:0007669"/>
    <property type="project" value="InterPro"/>
</dbReference>
<dbReference type="InterPro" id="IPR011791">
    <property type="entry name" value="CadR-PbrR"/>
</dbReference>
<accession>A0A0C4WM89</accession>
<protein>
    <submittedName>
        <fullName evidence="3">Cd(II)/Pb(II)-responsive transcriptional regulator</fullName>
    </submittedName>
</protein>
<dbReference type="InterPro" id="IPR009061">
    <property type="entry name" value="DNA-bd_dom_put_sf"/>
</dbReference>